<reference evidence="3 4" key="1">
    <citation type="submission" date="2022-10" db="EMBL/GenBank/DDBJ databases">
        <title>The complete genomes of actinobacterial strains from the NBC collection.</title>
        <authorList>
            <person name="Joergensen T.S."/>
            <person name="Alvarez Arevalo M."/>
            <person name="Sterndorff E.B."/>
            <person name="Faurdal D."/>
            <person name="Vuksanovic O."/>
            <person name="Mourched A.-S."/>
            <person name="Charusanti P."/>
            <person name="Shaw S."/>
            <person name="Blin K."/>
            <person name="Weber T."/>
        </authorList>
    </citation>
    <scope>NUCLEOTIDE SEQUENCE [LARGE SCALE GENOMIC DNA]</scope>
    <source>
        <strain evidence="3 4">NBC_00319</strain>
    </source>
</reference>
<keyword evidence="4" id="KW-1185">Reference proteome</keyword>
<name>A0AAU4JYK8_9NOCA</name>
<dbReference type="Proteomes" id="UP001432128">
    <property type="component" value="Chromosome"/>
</dbReference>
<dbReference type="KEGG" id="whr:OG579_14085"/>
<proteinExistence type="predicted"/>
<sequence>MSENRVMRTMTMRRVIAATAATGALTLAMFTGSMATGGAVAQADPGPVHTVSDGCGSGYYENSRGSCIPEPDSTPTGIRCKDGTYSHAATRQGACSNHGGIDNGSGAGAAGGDPTAIILGSFAIGGLALGSAALGPLLLFGSS</sequence>
<keyword evidence="1" id="KW-0472">Membrane</keyword>
<feature type="chain" id="PRO_5043974064" evidence="2">
    <location>
        <begin position="36"/>
        <end position="143"/>
    </location>
</feature>
<feature type="transmembrane region" description="Helical" evidence="1">
    <location>
        <begin position="116"/>
        <end position="140"/>
    </location>
</feature>
<dbReference type="InterPro" id="IPR022236">
    <property type="entry name" value="DUF3761"/>
</dbReference>
<gene>
    <name evidence="3" type="ORF">OG579_14085</name>
</gene>
<evidence type="ECO:0000313" key="4">
    <source>
        <dbReference type="Proteomes" id="UP001432128"/>
    </source>
</evidence>
<keyword evidence="2" id="KW-0732">Signal</keyword>
<protein>
    <submittedName>
        <fullName evidence="3">DUF3761 domain-containing protein</fullName>
    </submittedName>
</protein>
<organism evidence="3 4">
    <name type="scientific">Williamsia herbipolensis</name>
    <dbReference type="NCBI Taxonomy" id="1603258"/>
    <lineage>
        <taxon>Bacteria</taxon>
        <taxon>Bacillati</taxon>
        <taxon>Actinomycetota</taxon>
        <taxon>Actinomycetes</taxon>
        <taxon>Mycobacteriales</taxon>
        <taxon>Nocardiaceae</taxon>
        <taxon>Williamsia</taxon>
    </lineage>
</organism>
<evidence type="ECO:0000256" key="1">
    <source>
        <dbReference type="SAM" id="Phobius"/>
    </source>
</evidence>
<dbReference type="RefSeq" id="WP_328856438.1">
    <property type="nucleotide sequence ID" value="NZ_CP108021.1"/>
</dbReference>
<feature type="signal peptide" evidence="2">
    <location>
        <begin position="1"/>
        <end position="35"/>
    </location>
</feature>
<accession>A0AAU4JYK8</accession>
<evidence type="ECO:0000313" key="3">
    <source>
        <dbReference type="EMBL" id="WUM18856.1"/>
    </source>
</evidence>
<keyword evidence="1" id="KW-0812">Transmembrane</keyword>
<dbReference type="AlphaFoldDB" id="A0AAU4JYK8"/>
<keyword evidence="1" id="KW-1133">Transmembrane helix</keyword>
<dbReference type="Pfam" id="PF12587">
    <property type="entry name" value="DUF3761"/>
    <property type="match status" value="1"/>
</dbReference>
<evidence type="ECO:0000256" key="2">
    <source>
        <dbReference type="SAM" id="SignalP"/>
    </source>
</evidence>
<dbReference type="EMBL" id="CP108021">
    <property type="protein sequence ID" value="WUM18856.1"/>
    <property type="molecule type" value="Genomic_DNA"/>
</dbReference>